<evidence type="ECO:0000313" key="2">
    <source>
        <dbReference type="Proteomes" id="UP000245466"/>
    </source>
</evidence>
<dbReference type="AlphaFoldDB" id="A0A2U1AL64"/>
<keyword evidence="2" id="KW-1185">Reference proteome</keyword>
<dbReference type="RefSeq" id="WP_116545385.1">
    <property type="nucleotide sequence ID" value="NZ_QEKI01000023.1"/>
</dbReference>
<dbReference type="Proteomes" id="UP000245466">
    <property type="component" value="Unassembled WGS sequence"/>
</dbReference>
<gene>
    <name evidence="1" type="ORF">C8E01_12326</name>
</gene>
<name>A0A2U1AL64_9BACT</name>
<reference evidence="1 2" key="1">
    <citation type="submission" date="2018-04" db="EMBL/GenBank/DDBJ databases">
        <title>Genomic Encyclopedia of Type Strains, Phase IV (KMG-IV): sequencing the most valuable type-strain genomes for metagenomic binning, comparative biology and taxonomic classification.</title>
        <authorList>
            <person name="Goeker M."/>
        </authorList>
    </citation>
    <scope>NUCLEOTIDE SEQUENCE [LARGE SCALE GENOMIC DNA]</scope>
    <source>
        <strain evidence="1 2">DSM 100231</strain>
    </source>
</reference>
<comment type="caution">
    <text evidence="1">The sequence shown here is derived from an EMBL/GenBank/DDBJ whole genome shotgun (WGS) entry which is preliminary data.</text>
</comment>
<dbReference type="OrthoDB" id="1121210at2"/>
<organism evidence="1 2">
    <name type="scientific">Pontibacter virosus</name>
    <dbReference type="NCBI Taxonomy" id="1765052"/>
    <lineage>
        <taxon>Bacteria</taxon>
        <taxon>Pseudomonadati</taxon>
        <taxon>Bacteroidota</taxon>
        <taxon>Cytophagia</taxon>
        <taxon>Cytophagales</taxon>
        <taxon>Hymenobacteraceae</taxon>
        <taxon>Pontibacter</taxon>
    </lineage>
</organism>
<proteinExistence type="predicted"/>
<evidence type="ECO:0000313" key="1">
    <source>
        <dbReference type="EMBL" id="PVY37152.1"/>
    </source>
</evidence>
<dbReference type="EMBL" id="QEKI01000023">
    <property type="protein sequence ID" value="PVY37152.1"/>
    <property type="molecule type" value="Genomic_DNA"/>
</dbReference>
<sequence>MHQSDLPQPILFHPLKHHLGYIRQFIQNNVEAEDAFLRAQLKTVGSSQLDLYLGELSAQLIADETILYLQKHHNFDPEAYRLFLSDKESSYGLITLSDGSKWVLRWGVVEGRHVHLHPARYSQYTIRVKANILKTAVAVQVAVRRYKQPLSLALVNQVRTQWLELPPIPASLRSGTFERLVYLLDDKETS</sequence>
<accession>A0A2U1AL64</accession>
<protein>
    <submittedName>
        <fullName evidence="1">Uncharacterized protein</fullName>
    </submittedName>
</protein>